<evidence type="ECO:0000313" key="3">
    <source>
        <dbReference type="Proteomes" id="UP000600877"/>
    </source>
</evidence>
<dbReference type="Pfam" id="PF12680">
    <property type="entry name" value="SnoaL_2"/>
    <property type="match status" value="1"/>
</dbReference>
<feature type="domain" description="SnoaL-like" evidence="1">
    <location>
        <begin position="7"/>
        <end position="117"/>
    </location>
</feature>
<evidence type="ECO:0000313" key="2">
    <source>
        <dbReference type="EMBL" id="GGX88919.1"/>
    </source>
</evidence>
<evidence type="ECO:0000259" key="1">
    <source>
        <dbReference type="Pfam" id="PF12680"/>
    </source>
</evidence>
<gene>
    <name evidence="2" type="ORF">GCM10011290_15860</name>
</gene>
<organism evidence="2 3">
    <name type="scientific">Vogesella alkaliphila</name>
    <dbReference type="NCBI Taxonomy" id="1193621"/>
    <lineage>
        <taxon>Bacteria</taxon>
        <taxon>Pseudomonadati</taxon>
        <taxon>Pseudomonadota</taxon>
        <taxon>Betaproteobacteria</taxon>
        <taxon>Neisseriales</taxon>
        <taxon>Chromobacteriaceae</taxon>
        <taxon>Vogesella</taxon>
    </lineage>
</organism>
<sequence length="133" mass="14880">MTSLQTVQTFLDHIFQGRMPQALELVSPDAVFIPSRPEPSDRVPLYGTQHGPDGAARVFTTFASILQPQKFDIHASIDQGEHAVLYGQLHHQSLQTGRPFISDWALICKVHHGRISYYHFYEDTAALEHALGG</sequence>
<dbReference type="RefSeq" id="WP_189373608.1">
    <property type="nucleotide sequence ID" value="NZ_BMYW01000004.1"/>
</dbReference>
<keyword evidence="3" id="KW-1185">Reference proteome</keyword>
<dbReference type="Gene3D" id="3.10.450.50">
    <property type="match status" value="1"/>
</dbReference>
<protein>
    <recommendedName>
        <fullName evidence="1">SnoaL-like domain-containing protein</fullName>
    </recommendedName>
</protein>
<dbReference type="InterPro" id="IPR032710">
    <property type="entry name" value="NTF2-like_dom_sf"/>
</dbReference>
<reference evidence="3" key="1">
    <citation type="journal article" date="2019" name="Int. J. Syst. Evol. Microbiol.">
        <title>The Global Catalogue of Microorganisms (GCM) 10K type strain sequencing project: providing services to taxonomists for standard genome sequencing and annotation.</title>
        <authorList>
            <consortium name="The Broad Institute Genomics Platform"/>
            <consortium name="The Broad Institute Genome Sequencing Center for Infectious Disease"/>
            <person name="Wu L."/>
            <person name="Ma J."/>
        </authorList>
    </citation>
    <scope>NUCLEOTIDE SEQUENCE [LARGE SCALE GENOMIC DNA]</scope>
    <source>
        <strain evidence="3">KCTC 32041</strain>
    </source>
</reference>
<dbReference type="InterPro" id="IPR037401">
    <property type="entry name" value="SnoaL-like"/>
</dbReference>
<dbReference type="EMBL" id="BMYW01000004">
    <property type="protein sequence ID" value="GGX88919.1"/>
    <property type="molecule type" value="Genomic_DNA"/>
</dbReference>
<name>A0ABQ2YM34_9NEIS</name>
<accession>A0ABQ2YM34</accession>
<dbReference type="SUPFAM" id="SSF54427">
    <property type="entry name" value="NTF2-like"/>
    <property type="match status" value="1"/>
</dbReference>
<dbReference type="Proteomes" id="UP000600877">
    <property type="component" value="Unassembled WGS sequence"/>
</dbReference>
<comment type="caution">
    <text evidence="2">The sequence shown here is derived from an EMBL/GenBank/DDBJ whole genome shotgun (WGS) entry which is preliminary data.</text>
</comment>
<proteinExistence type="predicted"/>